<protein>
    <recommendedName>
        <fullName evidence="2">FAD dependent oxidoreductase domain-containing protein</fullName>
    </recommendedName>
</protein>
<proteinExistence type="predicted"/>
<feature type="domain" description="FAD dependent oxidoreductase" evidence="2">
    <location>
        <begin position="35"/>
        <end position="373"/>
    </location>
</feature>
<gene>
    <name evidence="3" type="ORF">CIB54_08110</name>
</gene>
<evidence type="ECO:0000256" key="1">
    <source>
        <dbReference type="ARBA" id="ARBA00023002"/>
    </source>
</evidence>
<reference evidence="3 4" key="1">
    <citation type="submission" date="2017-08" db="EMBL/GenBank/DDBJ databases">
        <authorList>
            <person name="de Groot N.N."/>
        </authorList>
    </citation>
    <scope>NUCLEOTIDE SEQUENCE [LARGE SCALE GENOMIC DNA]</scope>
    <source>
        <strain evidence="3 4">PfR 37</strain>
    </source>
</reference>
<dbReference type="Proteomes" id="UP000233564">
    <property type="component" value="Unassembled WGS sequence"/>
</dbReference>
<name>A0A2N1EAI2_PSEFL</name>
<dbReference type="EMBL" id="NVXX01000010">
    <property type="protein sequence ID" value="PKH23401.1"/>
    <property type="molecule type" value="Genomic_DNA"/>
</dbReference>
<dbReference type="Gene3D" id="3.30.9.10">
    <property type="entry name" value="D-Amino Acid Oxidase, subunit A, domain 2"/>
    <property type="match status" value="1"/>
</dbReference>
<dbReference type="Pfam" id="PF01266">
    <property type="entry name" value="DAO"/>
    <property type="match status" value="1"/>
</dbReference>
<dbReference type="PANTHER" id="PTHR13847">
    <property type="entry name" value="SARCOSINE DEHYDROGENASE-RELATED"/>
    <property type="match status" value="1"/>
</dbReference>
<accession>A0A2N1EAI2</accession>
<evidence type="ECO:0000313" key="4">
    <source>
        <dbReference type="Proteomes" id="UP000233564"/>
    </source>
</evidence>
<dbReference type="PANTHER" id="PTHR13847:SF281">
    <property type="entry name" value="FAD DEPENDENT OXIDOREDUCTASE DOMAIN-CONTAINING PROTEIN"/>
    <property type="match status" value="1"/>
</dbReference>
<organism evidence="3 4">
    <name type="scientific">Pseudomonas fluorescens</name>
    <dbReference type="NCBI Taxonomy" id="294"/>
    <lineage>
        <taxon>Bacteria</taxon>
        <taxon>Pseudomonadati</taxon>
        <taxon>Pseudomonadota</taxon>
        <taxon>Gammaproteobacteria</taxon>
        <taxon>Pseudomonadales</taxon>
        <taxon>Pseudomonadaceae</taxon>
        <taxon>Pseudomonas</taxon>
    </lineage>
</organism>
<comment type="caution">
    <text evidence="3">The sequence shown here is derived from an EMBL/GenBank/DDBJ whole genome shotgun (WGS) entry which is preliminary data.</text>
</comment>
<keyword evidence="1" id="KW-0560">Oxidoreductase</keyword>
<dbReference type="AlphaFoldDB" id="A0A2N1EAI2"/>
<sequence length="418" mass="44874">MHNQALSEMLMAPSCWQTQLSCRTAHAGHLPFESDVVIVGAGIGGLAAALRALESGYSVTVLEAGEVGCGASGRNSGFVVPIPSRHSPASLQHLLGENTAPFLAALSDTAQTVIEYAPSDLTVKGWVQPMAGAARGAADELAKNWVRLGAKVEPMEPQALENALGTTEYAEGLLFSDAGAINPLAFVYRLADTVNRKGGHIIERCSAVDVRPQARWVAVQTQRGEIRAGRVFIAGNAYGSAASRKTRRAISPLALTLATFAIPQVCHAEQLLPFSDNRKDMWFARRLGPVKLLTGCLALPLQRSAKCSALLQDRIKRLYGIVAQAPEQQWAGWVGLTPDGMPKIHHDERIIGWSGCNGRGIALSMLMGQTLMDRLCGINGLRLPLSSGTFRTGNALTWLAQMVIALDRRKQRRTVLAS</sequence>
<dbReference type="InterPro" id="IPR036188">
    <property type="entry name" value="FAD/NAD-bd_sf"/>
</dbReference>
<dbReference type="GO" id="GO:0016491">
    <property type="term" value="F:oxidoreductase activity"/>
    <property type="evidence" value="ECO:0007669"/>
    <property type="project" value="UniProtKB-KW"/>
</dbReference>
<dbReference type="InterPro" id="IPR006076">
    <property type="entry name" value="FAD-dep_OxRdtase"/>
</dbReference>
<dbReference type="RefSeq" id="WP_101219423.1">
    <property type="nucleotide sequence ID" value="NZ_KZ477990.1"/>
</dbReference>
<evidence type="ECO:0000313" key="3">
    <source>
        <dbReference type="EMBL" id="PKH23401.1"/>
    </source>
</evidence>
<dbReference type="SUPFAM" id="SSF51905">
    <property type="entry name" value="FAD/NAD(P)-binding domain"/>
    <property type="match status" value="1"/>
</dbReference>
<evidence type="ECO:0000259" key="2">
    <source>
        <dbReference type="Pfam" id="PF01266"/>
    </source>
</evidence>
<dbReference type="Gene3D" id="3.50.50.60">
    <property type="entry name" value="FAD/NAD(P)-binding domain"/>
    <property type="match status" value="1"/>
</dbReference>
<dbReference type="GO" id="GO:0005737">
    <property type="term" value="C:cytoplasm"/>
    <property type="evidence" value="ECO:0007669"/>
    <property type="project" value="TreeGrafter"/>
</dbReference>